<accession>A0A0A6UFL8</accession>
<keyword evidence="5" id="KW-0547">Nucleotide-binding</keyword>
<organism evidence="13 14">
    <name type="scientific">Actinoplanes utahensis</name>
    <dbReference type="NCBI Taxonomy" id="1869"/>
    <lineage>
        <taxon>Bacteria</taxon>
        <taxon>Bacillati</taxon>
        <taxon>Actinomycetota</taxon>
        <taxon>Actinomycetes</taxon>
        <taxon>Micromonosporales</taxon>
        <taxon>Micromonosporaceae</taxon>
        <taxon>Actinoplanes</taxon>
    </lineage>
</organism>
<dbReference type="InterPro" id="IPR003594">
    <property type="entry name" value="HATPase_dom"/>
</dbReference>
<feature type="transmembrane region" description="Helical" evidence="9">
    <location>
        <begin position="119"/>
        <end position="136"/>
    </location>
</feature>
<reference evidence="13 14" key="1">
    <citation type="submission" date="2014-10" db="EMBL/GenBank/DDBJ databases">
        <title>Draft genome sequence of Actinoplanes utahensis NRRL 12052.</title>
        <authorList>
            <person name="Velasco-Bucheli B."/>
            <person name="del Cerro C."/>
            <person name="Hormigo D."/>
            <person name="Garcia J.L."/>
            <person name="Acebal C."/>
            <person name="Arroyo M."/>
            <person name="de la Mata I."/>
        </authorList>
    </citation>
    <scope>NUCLEOTIDE SEQUENCE [LARGE SCALE GENOMIC DNA]</scope>
    <source>
        <strain evidence="13 14">NRRL 12052</strain>
    </source>
</reference>
<dbReference type="GO" id="GO:0005524">
    <property type="term" value="F:ATP binding"/>
    <property type="evidence" value="ECO:0007669"/>
    <property type="project" value="UniProtKB-KW"/>
</dbReference>
<evidence type="ECO:0000256" key="4">
    <source>
        <dbReference type="ARBA" id="ARBA00022679"/>
    </source>
</evidence>
<dbReference type="PANTHER" id="PTHR24421">
    <property type="entry name" value="NITRATE/NITRITE SENSOR PROTEIN NARX-RELATED"/>
    <property type="match status" value="1"/>
</dbReference>
<evidence type="ECO:0000256" key="2">
    <source>
        <dbReference type="ARBA" id="ARBA00012438"/>
    </source>
</evidence>
<evidence type="ECO:0000256" key="6">
    <source>
        <dbReference type="ARBA" id="ARBA00022777"/>
    </source>
</evidence>
<feature type="domain" description="DUF7134" evidence="12">
    <location>
        <begin position="11"/>
        <end position="166"/>
    </location>
</feature>
<comment type="caution">
    <text evidence="13">The sequence shown here is derived from an EMBL/GenBank/DDBJ whole genome shotgun (WGS) entry which is preliminary data.</text>
</comment>
<evidence type="ECO:0000256" key="7">
    <source>
        <dbReference type="ARBA" id="ARBA00022840"/>
    </source>
</evidence>
<dbReference type="InterPro" id="IPR050482">
    <property type="entry name" value="Sensor_HK_TwoCompSys"/>
</dbReference>
<evidence type="ECO:0000256" key="9">
    <source>
        <dbReference type="SAM" id="Phobius"/>
    </source>
</evidence>
<feature type="transmembrane region" description="Helical" evidence="9">
    <location>
        <begin position="142"/>
        <end position="162"/>
    </location>
</feature>
<dbReference type="STRING" id="1869.MB27_26685"/>
<name>A0A0A6UFL8_ACTUT</name>
<evidence type="ECO:0000256" key="3">
    <source>
        <dbReference type="ARBA" id="ARBA00022553"/>
    </source>
</evidence>
<evidence type="ECO:0000256" key="5">
    <source>
        <dbReference type="ARBA" id="ARBA00022741"/>
    </source>
</evidence>
<dbReference type="InterPro" id="IPR055558">
    <property type="entry name" value="DUF7134"/>
</dbReference>
<dbReference type="Pfam" id="PF23539">
    <property type="entry name" value="DUF7134"/>
    <property type="match status" value="1"/>
</dbReference>
<feature type="domain" description="Signal transduction histidine kinase subgroup 3 dimerisation and phosphoacceptor" evidence="11">
    <location>
        <begin position="184"/>
        <end position="248"/>
    </location>
</feature>
<evidence type="ECO:0000256" key="8">
    <source>
        <dbReference type="ARBA" id="ARBA00023012"/>
    </source>
</evidence>
<feature type="transmembrane region" description="Helical" evidence="9">
    <location>
        <begin position="95"/>
        <end position="112"/>
    </location>
</feature>
<dbReference type="PANTHER" id="PTHR24421:SF10">
    <property type="entry name" value="NITRATE_NITRITE SENSOR PROTEIN NARQ"/>
    <property type="match status" value="1"/>
</dbReference>
<dbReference type="Gene3D" id="1.20.5.1930">
    <property type="match status" value="1"/>
</dbReference>
<dbReference type="InterPro" id="IPR011712">
    <property type="entry name" value="Sig_transdc_His_kin_sub3_dim/P"/>
</dbReference>
<dbReference type="GO" id="GO:0016020">
    <property type="term" value="C:membrane"/>
    <property type="evidence" value="ECO:0007669"/>
    <property type="project" value="InterPro"/>
</dbReference>
<keyword evidence="7" id="KW-0067">ATP-binding</keyword>
<comment type="catalytic activity">
    <reaction evidence="1">
        <text>ATP + protein L-histidine = ADP + protein N-phospho-L-histidine.</text>
        <dbReference type="EC" id="2.7.13.3"/>
    </reaction>
</comment>
<evidence type="ECO:0000259" key="11">
    <source>
        <dbReference type="Pfam" id="PF07730"/>
    </source>
</evidence>
<dbReference type="CDD" id="cd16917">
    <property type="entry name" value="HATPase_UhpB-NarQ-NarX-like"/>
    <property type="match status" value="1"/>
</dbReference>
<dbReference type="Proteomes" id="UP000054537">
    <property type="component" value="Unassembled WGS sequence"/>
</dbReference>
<keyword evidence="14" id="KW-1185">Reference proteome</keyword>
<evidence type="ECO:0000259" key="10">
    <source>
        <dbReference type="Pfam" id="PF02518"/>
    </source>
</evidence>
<sequence>MSVIATRLRAWSRTPVVRDLALAVLLVVLSAAPGTSGVWVALGELPLRPLDALGVVLVLAQSLPLVLRRSRPAICLAVVGLAFAVHQALGYSPAAAGLGLYVALGSAGSHLAQRRRMTAATAVAGYAVLAVVLHAAGSPASIVELLTFLPVLAAFWMAGAWVRARRNMLAALRSAEAVAAVAEERARIARELHDVVTHHVTAMVVQAEAMQYLVEREPEKVVIGLGVLGETGRSAMTDLRDLLGALHGAGESGRDPAVGSVADLVDRGRTAGLAIELHESGPAGTGPAGVELAVYRVVQESLTNAVKHAPGAGTVVHVNRGPEEITVAVTTTAAGRPRRGWTRSGRGLAGLKERVGFVGGRLVAGPEPDGGFAVRAWVPVGGDRRG</sequence>
<dbReference type="AlphaFoldDB" id="A0A0A6UFL8"/>
<evidence type="ECO:0000256" key="1">
    <source>
        <dbReference type="ARBA" id="ARBA00000085"/>
    </source>
</evidence>
<keyword evidence="9" id="KW-1133">Transmembrane helix</keyword>
<keyword evidence="4" id="KW-0808">Transferase</keyword>
<feature type="domain" description="Histidine kinase/HSP90-like ATPase" evidence="10">
    <location>
        <begin position="290"/>
        <end position="380"/>
    </location>
</feature>
<dbReference type="SUPFAM" id="SSF55874">
    <property type="entry name" value="ATPase domain of HSP90 chaperone/DNA topoisomerase II/histidine kinase"/>
    <property type="match status" value="1"/>
</dbReference>
<dbReference type="GO" id="GO:0000155">
    <property type="term" value="F:phosphorelay sensor kinase activity"/>
    <property type="evidence" value="ECO:0007669"/>
    <property type="project" value="InterPro"/>
</dbReference>
<dbReference type="EMBL" id="JRTT01000036">
    <property type="protein sequence ID" value="KHD74810.1"/>
    <property type="molecule type" value="Genomic_DNA"/>
</dbReference>
<gene>
    <name evidence="13" type="ORF">MB27_26685</name>
</gene>
<keyword evidence="8" id="KW-0902">Two-component regulatory system</keyword>
<protein>
    <recommendedName>
        <fullName evidence="2">histidine kinase</fullName>
        <ecNumber evidence="2">2.7.13.3</ecNumber>
    </recommendedName>
</protein>
<keyword evidence="9" id="KW-0812">Transmembrane</keyword>
<keyword evidence="3" id="KW-0597">Phosphoprotein</keyword>
<evidence type="ECO:0000313" key="14">
    <source>
        <dbReference type="Proteomes" id="UP000054537"/>
    </source>
</evidence>
<dbReference type="Gene3D" id="3.30.565.10">
    <property type="entry name" value="Histidine kinase-like ATPase, C-terminal domain"/>
    <property type="match status" value="1"/>
</dbReference>
<dbReference type="EC" id="2.7.13.3" evidence="2"/>
<dbReference type="Pfam" id="PF07730">
    <property type="entry name" value="HisKA_3"/>
    <property type="match status" value="1"/>
</dbReference>
<proteinExistence type="predicted"/>
<dbReference type="eggNOG" id="COG4585">
    <property type="taxonomic scope" value="Bacteria"/>
</dbReference>
<keyword evidence="9" id="KW-0472">Membrane</keyword>
<keyword evidence="6 13" id="KW-0418">Kinase</keyword>
<evidence type="ECO:0000313" key="13">
    <source>
        <dbReference type="EMBL" id="KHD74810.1"/>
    </source>
</evidence>
<evidence type="ECO:0000259" key="12">
    <source>
        <dbReference type="Pfam" id="PF23539"/>
    </source>
</evidence>
<dbReference type="InterPro" id="IPR036890">
    <property type="entry name" value="HATPase_C_sf"/>
</dbReference>
<dbReference type="Pfam" id="PF02518">
    <property type="entry name" value="HATPase_c"/>
    <property type="match status" value="1"/>
</dbReference>
<dbReference type="GO" id="GO:0046983">
    <property type="term" value="F:protein dimerization activity"/>
    <property type="evidence" value="ECO:0007669"/>
    <property type="project" value="InterPro"/>
</dbReference>